<comment type="catalytic activity">
    <reaction evidence="1">
        <text>2 6,7-dimethyl-8-(1-D-ribityl)lumazine + H(+) = 5-amino-6-(D-ribitylamino)uracil + riboflavin</text>
        <dbReference type="Rhea" id="RHEA:20772"/>
        <dbReference type="ChEBI" id="CHEBI:15378"/>
        <dbReference type="ChEBI" id="CHEBI:15934"/>
        <dbReference type="ChEBI" id="CHEBI:57986"/>
        <dbReference type="ChEBI" id="CHEBI:58201"/>
        <dbReference type="EC" id="2.5.1.9"/>
    </reaction>
</comment>
<dbReference type="GO" id="GO:0004746">
    <property type="term" value="F:riboflavin synthase activity"/>
    <property type="evidence" value="ECO:0007669"/>
    <property type="project" value="UniProtKB-UniRule"/>
</dbReference>
<dbReference type="Pfam" id="PF00677">
    <property type="entry name" value="Lum_binding"/>
    <property type="match status" value="2"/>
</dbReference>
<feature type="domain" description="Lumazine-binding" evidence="11">
    <location>
        <begin position="1"/>
        <end position="99"/>
    </location>
</feature>
<gene>
    <name evidence="12" type="ORF">FAZ98_10280</name>
</gene>
<dbReference type="Proteomes" id="UP000433577">
    <property type="component" value="Chromosome 1"/>
</dbReference>
<dbReference type="OrthoDB" id="9788537at2"/>
<evidence type="ECO:0000256" key="9">
    <source>
        <dbReference type="NCBIfam" id="TIGR00187"/>
    </source>
</evidence>
<dbReference type="NCBIfam" id="NF006767">
    <property type="entry name" value="PRK09289.1"/>
    <property type="match status" value="1"/>
</dbReference>
<evidence type="ECO:0000256" key="3">
    <source>
        <dbReference type="ARBA" id="ARBA00004887"/>
    </source>
</evidence>
<dbReference type="Gene3D" id="2.40.30.20">
    <property type="match status" value="2"/>
</dbReference>
<dbReference type="InterPro" id="IPR017938">
    <property type="entry name" value="Riboflavin_synthase-like_b-brl"/>
</dbReference>
<dbReference type="GO" id="GO:0009231">
    <property type="term" value="P:riboflavin biosynthetic process"/>
    <property type="evidence" value="ECO:0007669"/>
    <property type="project" value="UniProtKB-KW"/>
</dbReference>
<evidence type="ECO:0000256" key="1">
    <source>
        <dbReference type="ARBA" id="ARBA00000968"/>
    </source>
</evidence>
<dbReference type="NCBIfam" id="TIGR00187">
    <property type="entry name" value="ribE"/>
    <property type="match status" value="1"/>
</dbReference>
<dbReference type="InterPro" id="IPR023366">
    <property type="entry name" value="ATP_synth_asu-like_sf"/>
</dbReference>
<dbReference type="PANTHER" id="PTHR21098:SF12">
    <property type="entry name" value="RIBOFLAVIN SYNTHASE"/>
    <property type="match status" value="1"/>
</dbReference>
<dbReference type="CDD" id="cd00402">
    <property type="entry name" value="Riboflavin_synthase_like"/>
    <property type="match status" value="1"/>
</dbReference>
<evidence type="ECO:0000256" key="4">
    <source>
        <dbReference type="ARBA" id="ARBA00012827"/>
    </source>
</evidence>
<evidence type="ECO:0000313" key="13">
    <source>
        <dbReference type="Proteomes" id="UP000433577"/>
    </source>
</evidence>
<evidence type="ECO:0000256" key="2">
    <source>
        <dbReference type="ARBA" id="ARBA00002803"/>
    </source>
</evidence>
<comment type="function">
    <text evidence="2">Catalyzes the dismutation of two molecules of 6,7-dimethyl-8-ribityllumazine, resulting in the formation of riboflavin and 5-amino-6-(D-ribitylamino)uracil.</text>
</comment>
<evidence type="ECO:0000256" key="10">
    <source>
        <dbReference type="PROSITE-ProRule" id="PRU00524"/>
    </source>
</evidence>
<evidence type="ECO:0000256" key="6">
    <source>
        <dbReference type="ARBA" id="ARBA00022619"/>
    </source>
</evidence>
<dbReference type="AlphaFoldDB" id="A0A7Z2GI26"/>
<name>A0A7Z2GI26_9BURK</name>
<proteinExistence type="predicted"/>
<feature type="repeat" description="Lumazine-binding" evidence="10">
    <location>
        <begin position="1"/>
        <end position="99"/>
    </location>
</feature>
<dbReference type="InterPro" id="IPR026017">
    <property type="entry name" value="Lumazine-bd_dom"/>
</dbReference>
<comment type="pathway">
    <text evidence="3">Cofactor biosynthesis; riboflavin biosynthesis; riboflavin from 2-hydroxy-3-oxobutyl phosphate and 5-amino-6-(D-ribitylamino)uracil: step 2/2.</text>
</comment>
<dbReference type="EMBL" id="CP046913">
    <property type="protein sequence ID" value="QGZ62083.1"/>
    <property type="molecule type" value="Genomic_DNA"/>
</dbReference>
<protein>
    <recommendedName>
        <fullName evidence="5 9">Riboflavin synthase</fullName>
        <ecNumber evidence="4 9">2.5.1.9</ecNumber>
    </recommendedName>
</protein>
<dbReference type="RefSeq" id="WP_158951114.1">
    <property type="nucleotide sequence ID" value="NZ_CP046913.1"/>
</dbReference>
<evidence type="ECO:0000313" key="12">
    <source>
        <dbReference type="EMBL" id="QGZ62083.1"/>
    </source>
</evidence>
<evidence type="ECO:0000256" key="5">
    <source>
        <dbReference type="ARBA" id="ARBA00013950"/>
    </source>
</evidence>
<sequence length="209" mass="22083">MFTGIVAAVGRIESITPLGADDNAGVRLTVSAGTLGLDDVQLGDSIAIQGACMTAIAKTATTFDVDVSRESLNRTVGLTQTGEVNLEKALRANDRLGGHIVSGHVDGLGTVTRFAPVGESHELRILAPAEIGRYLAYKGSITVNGVSLTVNTVDDRAEGCEFSINLIPHTVEVTTLKHLQAGSKVNLEIDLIARYVERMLSADKLVDKD</sequence>
<dbReference type="KEGG" id="pacs:FAZ98_10280"/>
<dbReference type="FunFam" id="2.40.30.20:FF:000004">
    <property type="entry name" value="Riboflavin synthase, alpha subunit"/>
    <property type="match status" value="1"/>
</dbReference>
<evidence type="ECO:0000259" key="11">
    <source>
        <dbReference type="PROSITE" id="PS51177"/>
    </source>
</evidence>
<dbReference type="PANTHER" id="PTHR21098">
    <property type="entry name" value="RIBOFLAVIN SYNTHASE ALPHA CHAIN"/>
    <property type="match status" value="1"/>
</dbReference>
<reference evidence="12 13" key="1">
    <citation type="submission" date="2019-12" db="EMBL/GenBank/DDBJ databases">
        <title>Paraburkholderia acidiphila 7Q-K02 sp. nov and Paraburkholderia acidisoli DHF22 sp. nov., two strains isolated from forest soil.</title>
        <authorList>
            <person name="Gao Z."/>
            <person name="Qiu L."/>
        </authorList>
    </citation>
    <scope>NUCLEOTIDE SEQUENCE [LARGE SCALE GENOMIC DNA]</scope>
    <source>
        <strain evidence="12 13">DHF22</strain>
    </source>
</reference>
<accession>A0A7Z2GI26</accession>
<dbReference type="InterPro" id="IPR001783">
    <property type="entry name" value="Lumazine-bd"/>
</dbReference>
<keyword evidence="6" id="KW-0686">Riboflavin biosynthesis</keyword>
<keyword evidence="13" id="KW-1185">Reference proteome</keyword>
<feature type="repeat" description="Lumazine-binding" evidence="10">
    <location>
        <begin position="100"/>
        <end position="200"/>
    </location>
</feature>
<keyword evidence="7 12" id="KW-0808">Transferase</keyword>
<dbReference type="PIRSF" id="PIRSF000498">
    <property type="entry name" value="Riboflavin_syn_A"/>
    <property type="match status" value="1"/>
</dbReference>
<feature type="domain" description="Lumazine-binding" evidence="11">
    <location>
        <begin position="100"/>
        <end position="200"/>
    </location>
</feature>
<organism evidence="12 13">
    <name type="scientific">Paraburkholderia acidisoli</name>
    <dbReference type="NCBI Taxonomy" id="2571748"/>
    <lineage>
        <taxon>Bacteria</taxon>
        <taxon>Pseudomonadati</taxon>
        <taxon>Pseudomonadota</taxon>
        <taxon>Betaproteobacteria</taxon>
        <taxon>Burkholderiales</taxon>
        <taxon>Burkholderiaceae</taxon>
        <taxon>Paraburkholderia</taxon>
    </lineage>
</organism>
<evidence type="ECO:0000256" key="8">
    <source>
        <dbReference type="ARBA" id="ARBA00022737"/>
    </source>
</evidence>
<evidence type="ECO:0000256" key="7">
    <source>
        <dbReference type="ARBA" id="ARBA00022679"/>
    </source>
</evidence>
<dbReference type="PROSITE" id="PS51177">
    <property type="entry name" value="LUMAZINE_BIND"/>
    <property type="match status" value="2"/>
</dbReference>
<dbReference type="EC" id="2.5.1.9" evidence="4 9"/>
<dbReference type="SUPFAM" id="SSF63380">
    <property type="entry name" value="Riboflavin synthase domain-like"/>
    <property type="match status" value="2"/>
</dbReference>
<keyword evidence="8" id="KW-0677">Repeat</keyword>